<dbReference type="EMBL" id="CP000631">
    <property type="protein sequence ID" value="ACM31453.1"/>
    <property type="molecule type" value="Genomic_DNA"/>
</dbReference>
<name>B9JQN4_RHIR8</name>
<dbReference type="KEGG" id="ara:Arad_12503"/>
<protein>
    <submittedName>
        <fullName evidence="1">Uncharacterized protein</fullName>
    </submittedName>
</protein>
<keyword evidence="1" id="KW-0614">Plasmid</keyword>
<dbReference type="RefSeq" id="WP_012653443.1">
    <property type="nucleotide sequence ID" value="NC_011987.1"/>
</dbReference>
<geneLocation type="plasmid" evidence="1 2">
    <name>pAtK84c</name>
</geneLocation>
<organism evidence="1 2">
    <name type="scientific">Rhizobium rhizogenes (strain K84 / ATCC BAA-868)</name>
    <name type="common">Agrobacterium radiobacter</name>
    <dbReference type="NCBI Taxonomy" id="311403"/>
    <lineage>
        <taxon>Bacteria</taxon>
        <taxon>Pseudomonadati</taxon>
        <taxon>Pseudomonadota</taxon>
        <taxon>Alphaproteobacteria</taxon>
        <taxon>Hyphomicrobiales</taxon>
        <taxon>Rhizobiaceae</taxon>
        <taxon>Rhizobium/Agrobacterium group</taxon>
        <taxon>Rhizobium</taxon>
    </lineage>
</organism>
<dbReference type="AlphaFoldDB" id="B9JQN4"/>
<dbReference type="Proteomes" id="UP000001600">
    <property type="component" value="Plasmid pAtK84c"/>
</dbReference>
<proteinExistence type="predicted"/>
<accession>B9JQN4</accession>
<sequence>MYSTLDGAKNHAKQLKRILSASGLIYSLAKCQAAVARAGGFRDWHDLTTNLQVDARSRPFFDFWGALVQQLPVPCHVPVRSYLRDCDDVSSNKKGLSEKWVRDVIPYCASLELVHRKHSSVLMPGSGRGQKLRLEIVSGMLLNVEGHDGFAPQLDPETLAIVQSGKPASLLPTLARRADFAHEIDVLISSEIIRVEREATTILGPPSSSLRDQIVRRAQRWNSQKEPEIKTYEISEELAARLKLQLELDRAEGGPKAPYDELEHLGVVLASRFSVAREFATMQAVVDAMGPTIRPRVSSIWCDSRACAVYAVEIKLGMNRSTLAEQIRASFLRATDGFNGLTVSHGSNTEFFNPEWPEFEQEDLQIEIDETITF</sequence>
<evidence type="ECO:0000313" key="2">
    <source>
        <dbReference type="Proteomes" id="UP000001600"/>
    </source>
</evidence>
<reference evidence="1 2" key="1">
    <citation type="journal article" date="2009" name="J. Bacteriol.">
        <title>Genome sequences of three Agrobacterium biovars help elucidate the evolution of multichromosome genomes in bacteria.</title>
        <authorList>
            <person name="Slater S.C."/>
            <person name="Goldman B.S."/>
            <person name="Goodner B."/>
            <person name="Setubal J.C."/>
            <person name="Farrand S.K."/>
            <person name="Nester E.W."/>
            <person name="Burr T.J."/>
            <person name="Banta L."/>
            <person name="Dickerman A.W."/>
            <person name="Paulsen I."/>
            <person name="Otten L."/>
            <person name="Suen G."/>
            <person name="Welch R."/>
            <person name="Almeida N.F."/>
            <person name="Arnold F."/>
            <person name="Burton O.T."/>
            <person name="Du Z."/>
            <person name="Ewing A."/>
            <person name="Godsy E."/>
            <person name="Heisel S."/>
            <person name="Houmiel K.L."/>
            <person name="Jhaveri J."/>
            <person name="Lu J."/>
            <person name="Miller N.M."/>
            <person name="Norton S."/>
            <person name="Chen Q."/>
            <person name="Phoolcharoen W."/>
            <person name="Ohlin V."/>
            <person name="Ondrusek D."/>
            <person name="Pride N."/>
            <person name="Stricklin S.L."/>
            <person name="Sun J."/>
            <person name="Wheeler C."/>
            <person name="Wilson L."/>
            <person name="Zhu H."/>
            <person name="Wood D.W."/>
        </authorList>
    </citation>
    <scope>NUCLEOTIDE SEQUENCE [LARGE SCALE GENOMIC DNA]</scope>
    <source>
        <strain evidence="2">K84 / ATCC BAA-868</strain>
        <plasmid evidence="1 2">pAtK84c</plasmid>
    </source>
</reference>
<evidence type="ECO:0000313" key="1">
    <source>
        <dbReference type="EMBL" id="ACM31453.1"/>
    </source>
</evidence>
<gene>
    <name evidence="1" type="ordered locus">Arad_12503</name>
</gene>
<dbReference type="HOGENOM" id="CLU_739398_0_0_5"/>